<feature type="transmembrane region" description="Helical" evidence="7">
    <location>
        <begin position="38"/>
        <end position="59"/>
    </location>
</feature>
<feature type="compositionally biased region" description="Polar residues" evidence="6">
    <location>
        <begin position="421"/>
        <end position="449"/>
    </location>
</feature>
<dbReference type="Proteomes" id="UP000237846">
    <property type="component" value="Unassembled WGS sequence"/>
</dbReference>
<evidence type="ECO:0000256" key="5">
    <source>
        <dbReference type="ARBA" id="ARBA00023136"/>
    </source>
</evidence>
<dbReference type="OrthoDB" id="9117841at2"/>
<name>A0A2T0PXF8_9ACTN</name>
<feature type="region of interest" description="Disordered" evidence="6">
    <location>
        <begin position="418"/>
        <end position="449"/>
    </location>
</feature>
<evidence type="ECO:0000256" key="7">
    <source>
        <dbReference type="SAM" id="Phobius"/>
    </source>
</evidence>
<dbReference type="Pfam" id="PF13520">
    <property type="entry name" value="AA_permease_2"/>
    <property type="match status" value="1"/>
</dbReference>
<feature type="transmembrane region" description="Helical" evidence="7">
    <location>
        <begin position="345"/>
        <end position="365"/>
    </location>
</feature>
<dbReference type="RefSeq" id="WP_106250976.1">
    <property type="nucleotide sequence ID" value="NZ_PVZC01000008.1"/>
</dbReference>
<keyword evidence="3 7" id="KW-0812">Transmembrane</keyword>
<keyword evidence="2" id="KW-1003">Cell membrane</keyword>
<evidence type="ECO:0000256" key="4">
    <source>
        <dbReference type="ARBA" id="ARBA00022989"/>
    </source>
</evidence>
<comment type="caution">
    <text evidence="8">The sequence shown here is derived from an EMBL/GenBank/DDBJ whole genome shotgun (WGS) entry which is preliminary data.</text>
</comment>
<evidence type="ECO:0000256" key="6">
    <source>
        <dbReference type="SAM" id="MobiDB-lite"/>
    </source>
</evidence>
<dbReference type="InterPro" id="IPR002293">
    <property type="entry name" value="AA/rel_permease1"/>
</dbReference>
<feature type="transmembrane region" description="Helical" evidence="7">
    <location>
        <begin position="12"/>
        <end position="32"/>
    </location>
</feature>
<feature type="transmembrane region" description="Helical" evidence="7">
    <location>
        <begin position="372"/>
        <end position="394"/>
    </location>
</feature>
<evidence type="ECO:0000256" key="1">
    <source>
        <dbReference type="ARBA" id="ARBA00004651"/>
    </source>
</evidence>
<accession>A0A2T0PXF8</accession>
<dbReference type="PANTHER" id="PTHR42770">
    <property type="entry name" value="AMINO ACID TRANSPORTER-RELATED"/>
    <property type="match status" value="1"/>
</dbReference>
<feature type="transmembrane region" description="Helical" evidence="7">
    <location>
        <begin position="263"/>
        <end position="284"/>
    </location>
</feature>
<sequence>MARISAAQGTALYVGAVLGSGVITLPSLAAQVAGPASLLAWAGLALASVPIAAAFAALGARFPDSGGLSTYARRAFGPRAAAVAGWLFYAAMPLGIPPLALMGAGYVTSAAGGAGAGATLLVAAAILAPPLAANAVGLRLSGRMQLAVTLVLALLLVAAVVLSLPHADPGNLTPFAPHGLLAVGSAAGLLLWAFHGWEAVPQLSAEFADPRRDIPRATAAALVVICGLYLAVATTCVLVLGPAAAGTQAPLALLLARGLDSSAVHIAAAVIAVVIIIGTVNTYLASAAKLGAALGRDGALPAWFARGAAPGAVPRRSLAVVAALSSLGLAVAVPAGAGLDVMIRTTIPLVMTVAGIGLAAGVRLLPARTPGWWCALAATGSVGLLLAMSGWYLLTPPAVAAAALGYLRLRERWAARRPGAQPSSRLTVSGENAGRQTAMYSAPSSPGEL</sequence>
<evidence type="ECO:0000313" key="9">
    <source>
        <dbReference type="Proteomes" id="UP000237846"/>
    </source>
</evidence>
<dbReference type="InterPro" id="IPR050367">
    <property type="entry name" value="APC_superfamily"/>
</dbReference>
<feature type="transmembrane region" description="Helical" evidence="7">
    <location>
        <begin position="144"/>
        <end position="164"/>
    </location>
</feature>
<evidence type="ECO:0000313" key="8">
    <source>
        <dbReference type="EMBL" id="PRX96223.1"/>
    </source>
</evidence>
<feature type="transmembrane region" description="Helical" evidence="7">
    <location>
        <begin position="318"/>
        <end position="339"/>
    </location>
</feature>
<dbReference type="EMBL" id="PVZC01000008">
    <property type="protein sequence ID" value="PRX96223.1"/>
    <property type="molecule type" value="Genomic_DNA"/>
</dbReference>
<feature type="transmembrane region" description="Helical" evidence="7">
    <location>
        <begin position="106"/>
        <end position="132"/>
    </location>
</feature>
<dbReference type="PIRSF" id="PIRSF006060">
    <property type="entry name" value="AA_transporter"/>
    <property type="match status" value="1"/>
</dbReference>
<dbReference type="PANTHER" id="PTHR42770:SF13">
    <property type="entry name" value="L-METHIONINE_BRANCHED-CHAIN AMINO ACID EXPORTER YJEH"/>
    <property type="match status" value="1"/>
</dbReference>
<dbReference type="Gene3D" id="1.20.1740.10">
    <property type="entry name" value="Amino acid/polyamine transporter I"/>
    <property type="match status" value="1"/>
</dbReference>
<gene>
    <name evidence="8" type="ORF">CLV72_108230</name>
</gene>
<dbReference type="GO" id="GO:0005886">
    <property type="term" value="C:plasma membrane"/>
    <property type="evidence" value="ECO:0007669"/>
    <property type="project" value="UniProtKB-SubCell"/>
</dbReference>
<dbReference type="GO" id="GO:0022857">
    <property type="term" value="F:transmembrane transporter activity"/>
    <property type="evidence" value="ECO:0007669"/>
    <property type="project" value="InterPro"/>
</dbReference>
<evidence type="ECO:0000256" key="2">
    <source>
        <dbReference type="ARBA" id="ARBA00022475"/>
    </source>
</evidence>
<protein>
    <submittedName>
        <fullName evidence="8">Amino acid exporter (AAE family)</fullName>
    </submittedName>
</protein>
<reference evidence="8 9" key="1">
    <citation type="submission" date="2018-03" db="EMBL/GenBank/DDBJ databases">
        <title>Genomic Encyclopedia of Archaeal and Bacterial Type Strains, Phase II (KMG-II): from individual species to whole genera.</title>
        <authorList>
            <person name="Goeker M."/>
        </authorList>
    </citation>
    <scope>NUCLEOTIDE SEQUENCE [LARGE SCALE GENOMIC DNA]</scope>
    <source>
        <strain evidence="8 9">DSM 45601</strain>
    </source>
</reference>
<feature type="transmembrane region" description="Helical" evidence="7">
    <location>
        <begin position="176"/>
        <end position="197"/>
    </location>
</feature>
<keyword evidence="4 7" id="KW-1133">Transmembrane helix</keyword>
<keyword evidence="5 7" id="KW-0472">Membrane</keyword>
<dbReference type="AlphaFoldDB" id="A0A2T0PXF8"/>
<proteinExistence type="predicted"/>
<keyword evidence="9" id="KW-1185">Reference proteome</keyword>
<feature type="transmembrane region" description="Helical" evidence="7">
    <location>
        <begin position="218"/>
        <end position="243"/>
    </location>
</feature>
<organism evidence="8 9">
    <name type="scientific">Allonocardiopsis opalescens</name>
    <dbReference type="NCBI Taxonomy" id="1144618"/>
    <lineage>
        <taxon>Bacteria</taxon>
        <taxon>Bacillati</taxon>
        <taxon>Actinomycetota</taxon>
        <taxon>Actinomycetes</taxon>
        <taxon>Streptosporangiales</taxon>
        <taxon>Allonocardiopsis</taxon>
    </lineage>
</organism>
<feature type="transmembrane region" description="Helical" evidence="7">
    <location>
        <begin position="80"/>
        <end position="100"/>
    </location>
</feature>
<evidence type="ECO:0000256" key="3">
    <source>
        <dbReference type="ARBA" id="ARBA00022692"/>
    </source>
</evidence>
<comment type="subcellular location">
    <subcellularLocation>
        <location evidence="1">Cell membrane</location>
        <topology evidence="1">Multi-pass membrane protein</topology>
    </subcellularLocation>
</comment>